<dbReference type="HOGENOM" id="CLU_2871663_0_0_1"/>
<dbReference type="Gramene" id="ORUFI08G11180.1">
    <property type="protein sequence ID" value="ORUFI08G11180.1"/>
    <property type="gene ID" value="ORUFI08G11180"/>
</dbReference>
<name>A0A0E0QH43_ORYRU</name>
<dbReference type="EnsemblPlants" id="ORUFI08G11180.1">
    <property type="protein sequence ID" value="ORUFI08G11180.1"/>
    <property type="gene ID" value="ORUFI08G11180"/>
</dbReference>
<protein>
    <submittedName>
        <fullName evidence="2">Uncharacterized protein</fullName>
    </submittedName>
</protein>
<feature type="region of interest" description="Disordered" evidence="1">
    <location>
        <begin position="1"/>
        <end position="34"/>
    </location>
</feature>
<proteinExistence type="predicted"/>
<dbReference type="Proteomes" id="UP000008022">
    <property type="component" value="Unassembled WGS sequence"/>
</dbReference>
<sequence>MECRGSRGCGSSMNIKSKSKVGIDQGKGENSPNSEMALTLTTLKVKQEDNILSGVLVPGCLGVG</sequence>
<evidence type="ECO:0000313" key="2">
    <source>
        <dbReference type="EnsemblPlants" id="ORUFI08G11180.1"/>
    </source>
</evidence>
<keyword evidence="3" id="KW-1185">Reference proteome</keyword>
<evidence type="ECO:0000256" key="1">
    <source>
        <dbReference type="SAM" id="MobiDB-lite"/>
    </source>
</evidence>
<evidence type="ECO:0000313" key="3">
    <source>
        <dbReference type="Proteomes" id="UP000008022"/>
    </source>
</evidence>
<accession>A0A0E0QH43</accession>
<reference evidence="2" key="2">
    <citation type="submission" date="2015-06" db="UniProtKB">
        <authorList>
            <consortium name="EnsemblPlants"/>
        </authorList>
    </citation>
    <scope>IDENTIFICATION</scope>
</reference>
<dbReference type="AlphaFoldDB" id="A0A0E0QH43"/>
<reference evidence="3" key="1">
    <citation type="submission" date="2013-06" db="EMBL/GenBank/DDBJ databases">
        <authorList>
            <person name="Zhao Q."/>
        </authorList>
    </citation>
    <scope>NUCLEOTIDE SEQUENCE</scope>
    <source>
        <strain evidence="3">cv. W1943</strain>
    </source>
</reference>
<organism evidence="2 3">
    <name type="scientific">Oryza rufipogon</name>
    <name type="common">Brownbeard rice</name>
    <name type="synonym">Asian wild rice</name>
    <dbReference type="NCBI Taxonomy" id="4529"/>
    <lineage>
        <taxon>Eukaryota</taxon>
        <taxon>Viridiplantae</taxon>
        <taxon>Streptophyta</taxon>
        <taxon>Embryophyta</taxon>
        <taxon>Tracheophyta</taxon>
        <taxon>Spermatophyta</taxon>
        <taxon>Magnoliopsida</taxon>
        <taxon>Liliopsida</taxon>
        <taxon>Poales</taxon>
        <taxon>Poaceae</taxon>
        <taxon>BOP clade</taxon>
        <taxon>Oryzoideae</taxon>
        <taxon>Oryzeae</taxon>
        <taxon>Oryzinae</taxon>
        <taxon>Oryza</taxon>
    </lineage>
</organism>